<evidence type="ECO:0000259" key="5">
    <source>
        <dbReference type="Pfam" id="PF00501"/>
    </source>
</evidence>
<dbReference type="AlphaFoldDB" id="A0A7E5WYH6"/>
<evidence type="ECO:0000313" key="6">
    <source>
        <dbReference type="Proteomes" id="UP000322000"/>
    </source>
</evidence>
<keyword evidence="6" id="KW-1185">Reference proteome</keyword>
<dbReference type="GeneID" id="113506897"/>
<protein>
    <submittedName>
        <fullName evidence="7">Probable 4-coumarate--CoA ligase 2</fullName>
    </submittedName>
</protein>
<sequence length="173" mass="19622">MVASQNNYHLGHLILDQLRKRPDAICQIDAATGKSETNASVLSRAVRLARCLRRLGAQPGDLLALHGRNHLDLLIPFYAALFNGLTVCGVDPAYRLDEIKQLFIKIKPKIVFCQSEIFLEAVRELSLDTKVVTFYDGQHSMENFIREYHQDNNSHSVDEFTPAVFDTDKIYAF</sequence>
<feature type="domain" description="AMP-dependent synthetase/ligase" evidence="5">
    <location>
        <begin position="17"/>
        <end position="140"/>
    </location>
</feature>
<evidence type="ECO:0000256" key="3">
    <source>
        <dbReference type="ARBA" id="ARBA00022598"/>
    </source>
</evidence>
<name>A0A7E5WYH6_TRINI</name>
<dbReference type="Gene3D" id="3.40.50.12780">
    <property type="entry name" value="N-terminal domain of ligase-like"/>
    <property type="match status" value="1"/>
</dbReference>
<dbReference type="GO" id="GO:0005777">
    <property type="term" value="C:peroxisome"/>
    <property type="evidence" value="ECO:0007669"/>
    <property type="project" value="UniProtKB-SubCell"/>
</dbReference>
<evidence type="ECO:0000256" key="1">
    <source>
        <dbReference type="ARBA" id="ARBA00004275"/>
    </source>
</evidence>
<reference evidence="7" key="1">
    <citation type="submission" date="2025-08" db="UniProtKB">
        <authorList>
            <consortium name="RefSeq"/>
        </authorList>
    </citation>
    <scope>IDENTIFICATION</scope>
</reference>
<dbReference type="Proteomes" id="UP000322000">
    <property type="component" value="Unplaced"/>
</dbReference>
<dbReference type="PANTHER" id="PTHR24096">
    <property type="entry name" value="LONG-CHAIN-FATTY-ACID--COA LIGASE"/>
    <property type="match status" value="1"/>
</dbReference>
<dbReference type="InterPro" id="IPR000873">
    <property type="entry name" value="AMP-dep_synth/lig_dom"/>
</dbReference>
<accession>A0A7E5WYH6</accession>
<comment type="similarity">
    <text evidence="2">Belongs to the ATP-dependent AMP-binding enzyme family.</text>
</comment>
<keyword evidence="4" id="KW-0576">Peroxisome</keyword>
<evidence type="ECO:0000256" key="2">
    <source>
        <dbReference type="ARBA" id="ARBA00006432"/>
    </source>
</evidence>
<dbReference type="KEGG" id="tnl:113506897"/>
<feature type="non-terminal residue" evidence="7">
    <location>
        <position position="173"/>
    </location>
</feature>
<gene>
    <name evidence="7" type="primary">LOC113506897</name>
</gene>
<dbReference type="Pfam" id="PF00501">
    <property type="entry name" value="AMP-binding"/>
    <property type="match status" value="1"/>
</dbReference>
<evidence type="ECO:0000313" key="7">
    <source>
        <dbReference type="RefSeq" id="XP_026745534.1"/>
    </source>
</evidence>
<dbReference type="PANTHER" id="PTHR24096:SF149">
    <property type="entry name" value="AMP-BINDING DOMAIN-CONTAINING PROTEIN-RELATED"/>
    <property type="match status" value="1"/>
</dbReference>
<dbReference type="RefSeq" id="XP_026745534.1">
    <property type="nucleotide sequence ID" value="XM_026889733.1"/>
</dbReference>
<comment type="subcellular location">
    <subcellularLocation>
        <location evidence="1">Peroxisome</location>
    </subcellularLocation>
</comment>
<proteinExistence type="inferred from homology"/>
<dbReference type="InterPro" id="IPR042099">
    <property type="entry name" value="ANL_N_sf"/>
</dbReference>
<dbReference type="GO" id="GO:0016405">
    <property type="term" value="F:CoA-ligase activity"/>
    <property type="evidence" value="ECO:0007669"/>
    <property type="project" value="TreeGrafter"/>
</dbReference>
<organism evidence="6 7">
    <name type="scientific">Trichoplusia ni</name>
    <name type="common">Cabbage looper</name>
    <dbReference type="NCBI Taxonomy" id="7111"/>
    <lineage>
        <taxon>Eukaryota</taxon>
        <taxon>Metazoa</taxon>
        <taxon>Ecdysozoa</taxon>
        <taxon>Arthropoda</taxon>
        <taxon>Hexapoda</taxon>
        <taxon>Insecta</taxon>
        <taxon>Pterygota</taxon>
        <taxon>Neoptera</taxon>
        <taxon>Endopterygota</taxon>
        <taxon>Lepidoptera</taxon>
        <taxon>Glossata</taxon>
        <taxon>Ditrysia</taxon>
        <taxon>Noctuoidea</taxon>
        <taxon>Noctuidae</taxon>
        <taxon>Plusiinae</taxon>
        <taxon>Trichoplusia</taxon>
    </lineage>
</organism>
<evidence type="ECO:0000256" key="4">
    <source>
        <dbReference type="ARBA" id="ARBA00023140"/>
    </source>
</evidence>
<dbReference type="SUPFAM" id="SSF56801">
    <property type="entry name" value="Acetyl-CoA synthetase-like"/>
    <property type="match status" value="1"/>
</dbReference>
<dbReference type="OrthoDB" id="10253869at2759"/>
<keyword evidence="3 7" id="KW-0436">Ligase</keyword>
<dbReference type="InParanoid" id="A0A7E5WYH6"/>